<gene>
    <name evidence="1" type="ORF">K469DRAFT_563146</name>
</gene>
<dbReference type="AlphaFoldDB" id="A0A6A6EB58"/>
<dbReference type="EMBL" id="ML994621">
    <property type="protein sequence ID" value="KAF2189217.1"/>
    <property type="molecule type" value="Genomic_DNA"/>
</dbReference>
<proteinExistence type="predicted"/>
<evidence type="ECO:0000313" key="1">
    <source>
        <dbReference type="EMBL" id="KAF2189217.1"/>
    </source>
</evidence>
<sequence>RGTDPLCWILFAVPEGSNHCTYYHVQGGPTLGTAYFPLIQANKRVNSFGIASGKLVRSIYSTDISKLKSSA</sequence>
<accession>A0A6A6EB58</accession>
<protein>
    <submittedName>
        <fullName evidence="1">Uncharacterized protein</fullName>
    </submittedName>
</protein>
<reference evidence="1" key="1">
    <citation type="journal article" date="2020" name="Stud. Mycol.">
        <title>101 Dothideomycetes genomes: a test case for predicting lifestyles and emergence of pathogens.</title>
        <authorList>
            <person name="Haridas S."/>
            <person name="Albert R."/>
            <person name="Binder M."/>
            <person name="Bloem J."/>
            <person name="Labutti K."/>
            <person name="Salamov A."/>
            <person name="Andreopoulos B."/>
            <person name="Baker S."/>
            <person name="Barry K."/>
            <person name="Bills G."/>
            <person name="Bluhm B."/>
            <person name="Cannon C."/>
            <person name="Castanera R."/>
            <person name="Culley D."/>
            <person name="Daum C."/>
            <person name="Ezra D."/>
            <person name="Gonzalez J."/>
            <person name="Henrissat B."/>
            <person name="Kuo A."/>
            <person name="Liang C."/>
            <person name="Lipzen A."/>
            <person name="Lutzoni F."/>
            <person name="Magnuson J."/>
            <person name="Mondo S."/>
            <person name="Nolan M."/>
            <person name="Ohm R."/>
            <person name="Pangilinan J."/>
            <person name="Park H.-J."/>
            <person name="Ramirez L."/>
            <person name="Alfaro M."/>
            <person name="Sun H."/>
            <person name="Tritt A."/>
            <person name="Yoshinaga Y."/>
            <person name="Zwiers L.-H."/>
            <person name="Turgeon B."/>
            <person name="Goodwin S."/>
            <person name="Spatafora J."/>
            <person name="Crous P."/>
            <person name="Grigoriev I."/>
        </authorList>
    </citation>
    <scope>NUCLEOTIDE SEQUENCE</scope>
    <source>
        <strain evidence="1">CBS 207.26</strain>
    </source>
</reference>
<dbReference type="OrthoDB" id="5296964at2759"/>
<keyword evidence="2" id="KW-1185">Reference proteome</keyword>
<dbReference type="Proteomes" id="UP000800200">
    <property type="component" value="Unassembled WGS sequence"/>
</dbReference>
<name>A0A6A6EB58_9PEZI</name>
<evidence type="ECO:0000313" key="2">
    <source>
        <dbReference type="Proteomes" id="UP000800200"/>
    </source>
</evidence>
<organism evidence="1 2">
    <name type="scientific">Zopfia rhizophila CBS 207.26</name>
    <dbReference type="NCBI Taxonomy" id="1314779"/>
    <lineage>
        <taxon>Eukaryota</taxon>
        <taxon>Fungi</taxon>
        <taxon>Dikarya</taxon>
        <taxon>Ascomycota</taxon>
        <taxon>Pezizomycotina</taxon>
        <taxon>Dothideomycetes</taxon>
        <taxon>Dothideomycetes incertae sedis</taxon>
        <taxon>Zopfiaceae</taxon>
        <taxon>Zopfia</taxon>
    </lineage>
</organism>
<feature type="non-terminal residue" evidence="1">
    <location>
        <position position="1"/>
    </location>
</feature>